<dbReference type="RefSeq" id="WP_317083278.1">
    <property type="nucleotide sequence ID" value="NZ_JASVDY010000002.1"/>
</dbReference>
<protein>
    <submittedName>
        <fullName evidence="1">Uncharacterized protein</fullName>
    </submittedName>
</protein>
<dbReference type="Proteomes" id="UP001278188">
    <property type="component" value="Unassembled WGS sequence"/>
</dbReference>
<organism evidence="1 2">
    <name type="scientific">Acinetobacter chinensis</name>
    <dbReference type="NCBI Taxonomy" id="2004650"/>
    <lineage>
        <taxon>Bacteria</taxon>
        <taxon>Pseudomonadati</taxon>
        <taxon>Pseudomonadota</taxon>
        <taxon>Gammaproteobacteria</taxon>
        <taxon>Moraxellales</taxon>
        <taxon>Moraxellaceae</taxon>
        <taxon>Acinetobacter</taxon>
    </lineage>
</organism>
<gene>
    <name evidence="1" type="ORF">QR674_07820</name>
</gene>
<name>A0ABU3WEQ1_9GAMM</name>
<proteinExistence type="predicted"/>
<comment type="caution">
    <text evidence="1">The sequence shown here is derived from an EMBL/GenBank/DDBJ whole genome shotgun (WGS) entry which is preliminary data.</text>
</comment>
<accession>A0ABU3WEQ1</accession>
<evidence type="ECO:0000313" key="2">
    <source>
        <dbReference type="Proteomes" id="UP001278188"/>
    </source>
</evidence>
<sequence>MLDIWHLAHHPSLCVDPVFVALLALTPEMQSKYHYGIQDNSTHTLFHFDRILLGLHSSETQAPNDTYHMILCRFAAQAVYLD</sequence>
<dbReference type="EMBL" id="JASVDY010000002">
    <property type="protein sequence ID" value="MDV2468889.1"/>
    <property type="molecule type" value="Genomic_DNA"/>
</dbReference>
<evidence type="ECO:0000313" key="1">
    <source>
        <dbReference type="EMBL" id="MDV2468889.1"/>
    </source>
</evidence>
<reference evidence="1 2" key="1">
    <citation type="submission" date="2023-06" db="EMBL/GenBank/DDBJ databases">
        <title>Genomic Analysis of Acinetobacter Strains Recovered from South Australian Aquatic Samples provides Insights into the Circulation of Antibiotic Resistance determinants in the Environment.</title>
        <authorList>
            <person name="Tobin L."/>
            <person name="Jarocki V.M."/>
            <person name="Kenyon J."/>
            <person name="Drigo B."/>
            <person name="Donner E."/>
            <person name="Djordjevic S.P."/>
            <person name="Hamidian M."/>
        </authorList>
    </citation>
    <scope>NUCLEOTIDE SEQUENCE [LARGE SCALE GENOMIC DNA]</scope>
    <source>
        <strain evidence="1 2">SAAc652</strain>
    </source>
</reference>
<keyword evidence="2" id="KW-1185">Reference proteome</keyword>